<keyword evidence="1" id="KW-0732">Signal</keyword>
<accession>A0A937XEE7</accession>
<dbReference type="Proteomes" id="UP000779900">
    <property type="component" value="Unassembled WGS sequence"/>
</dbReference>
<evidence type="ECO:0000313" key="3">
    <source>
        <dbReference type="Proteomes" id="UP000779900"/>
    </source>
</evidence>
<evidence type="ECO:0008006" key="4">
    <source>
        <dbReference type="Google" id="ProtNLM"/>
    </source>
</evidence>
<gene>
    <name evidence="2" type="ORF">FJY68_02895</name>
</gene>
<feature type="signal peptide" evidence="1">
    <location>
        <begin position="1"/>
        <end position="18"/>
    </location>
</feature>
<protein>
    <recommendedName>
        <fullName evidence="4">Carboxypeptidase regulatory-like domain-containing protein</fullName>
    </recommendedName>
</protein>
<feature type="chain" id="PRO_5037235679" description="Carboxypeptidase regulatory-like domain-containing protein" evidence="1">
    <location>
        <begin position="19"/>
        <end position="854"/>
    </location>
</feature>
<organism evidence="2 3">
    <name type="scientific">candidate division WOR-3 bacterium</name>
    <dbReference type="NCBI Taxonomy" id="2052148"/>
    <lineage>
        <taxon>Bacteria</taxon>
        <taxon>Bacteria division WOR-3</taxon>
    </lineage>
</organism>
<evidence type="ECO:0000313" key="2">
    <source>
        <dbReference type="EMBL" id="MBM3330784.1"/>
    </source>
</evidence>
<name>A0A937XEE7_UNCW3</name>
<comment type="caution">
    <text evidence="2">The sequence shown here is derived from an EMBL/GenBank/DDBJ whole genome shotgun (WGS) entry which is preliminary data.</text>
</comment>
<dbReference type="EMBL" id="VGIR01000010">
    <property type="protein sequence ID" value="MBM3330784.1"/>
    <property type="molecule type" value="Genomic_DNA"/>
</dbReference>
<proteinExistence type="predicted"/>
<evidence type="ECO:0000256" key="1">
    <source>
        <dbReference type="SAM" id="SignalP"/>
    </source>
</evidence>
<dbReference type="AlphaFoldDB" id="A0A937XEE7"/>
<sequence>MSRRVLLAVLALASAALATRMWTEDEIESFNSSYQAEWLPRPESLQYGPRRFNYLRQIKLTCDFVASYQVSDSLSGDFGGIIEAEHMPTIIETDNTQEAIWIWSRWYELTGRDDYQVNIQRAWTYVMNHPAYCEHGGVPSQTWYAIWNCGLGFMAEAEYRRAYGDSSHLAYADTCRSFYLANPLPTSALDYFVTSQSSGMAMDYARTRSDAVLHDSALARGQRVKSWIEGGAANRLGTQNWAMCGGTAFWGVVHTVGKEDTAAGKLWVQTYGESLPGFYPGGSWNCSHNIWLANAYRSAAELGHDTLNWVMHHYLTDTLLMRDTDDDGGIPATWSDPVTQDQTWVSTYLVFMGMDVFVTPTYDDDLSLLEFTSPDPLDIHVVGVPLDVIVPAANVGRDATDPTLAILRFEGVPVDTFAVDSVPFLQTDTIVFYGGVPQTGGMFHFSVNVSGDDNPLNDTARLTLRVYDTCRVTGTLVDSTSGAGIVSWVKARLGSRTSVWDSVRTDTSGRFSLKLIDSIFSLSIEPSVPYYARSWSFAIRGDTTIDLRTQPAHVLIVNNDTLERYASYYTSTLDTLGVTWCQWNRPSGGLLPYTVLDRLRTNTVIWYSGNTSSGTIPVPDRDSLARYAQTGTNLFITGQNIAQELSGTAFLESICGCRFDSSGWSGFFAFGNRQDSLGAIVTGTATTGGNGASNQTSRDVISPLGNSSGFILYDSVNVRYASTRRQIPAGGRVVFMGLGFEAVNRPGSKPGFFSRVQLLRLILDWFGVPTGVEERQMPTAERQALAATVVRGCLVLPSSAFGDRRSELVDASGRRVMQLRTGANDLGRLPAGVYFVRTDWADRTNRSYRVLLVR</sequence>
<reference evidence="2" key="1">
    <citation type="submission" date="2019-03" db="EMBL/GenBank/DDBJ databases">
        <title>Lake Tanganyika Metagenome-Assembled Genomes (MAGs).</title>
        <authorList>
            <person name="Tran P."/>
        </authorList>
    </citation>
    <scope>NUCLEOTIDE SEQUENCE</scope>
    <source>
        <strain evidence="2">K_DeepCast_150m_m2_040</strain>
    </source>
</reference>